<proteinExistence type="predicted"/>
<protein>
    <submittedName>
        <fullName evidence="2">Uncharacterized protein</fullName>
    </submittedName>
</protein>
<keyword evidence="3" id="KW-1185">Reference proteome</keyword>
<dbReference type="Proteomes" id="UP001221142">
    <property type="component" value="Unassembled WGS sequence"/>
</dbReference>
<dbReference type="EMBL" id="JARKIF010000004">
    <property type="protein sequence ID" value="KAJ7642082.1"/>
    <property type="molecule type" value="Genomic_DNA"/>
</dbReference>
<organism evidence="2 3">
    <name type="scientific">Roridomyces roridus</name>
    <dbReference type="NCBI Taxonomy" id="1738132"/>
    <lineage>
        <taxon>Eukaryota</taxon>
        <taxon>Fungi</taxon>
        <taxon>Dikarya</taxon>
        <taxon>Basidiomycota</taxon>
        <taxon>Agaricomycotina</taxon>
        <taxon>Agaricomycetes</taxon>
        <taxon>Agaricomycetidae</taxon>
        <taxon>Agaricales</taxon>
        <taxon>Marasmiineae</taxon>
        <taxon>Mycenaceae</taxon>
        <taxon>Roridomyces</taxon>
    </lineage>
</organism>
<feature type="chain" id="PRO_5042230962" evidence="1">
    <location>
        <begin position="19"/>
        <end position="192"/>
    </location>
</feature>
<sequence length="192" mass="20140">MFKLSCFVAVAIASRVLADCTPTFNDGALYTVTMTEVPTYAWVDSSTLGSLGVNLRTTIPATQWYLSETGLGGYVFSLDADLSSSSCLDAGRNAGRNAKVPGSGKIYQSLGCLDSTGSLGLDEDFVFSCDTCDESGHGGGSKCNIQSSLTGECANAADDELESPSGEDELDQVKTAECLHTVFQQWDVVAVA</sequence>
<reference evidence="2" key="1">
    <citation type="submission" date="2023-03" db="EMBL/GenBank/DDBJ databases">
        <title>Massive genome expansion in bonnet fungi (Mycena s.s.) driven by repeated elements and novel gene families across ecological guilds.</title>
        <authorList>
            <consortium name="Lawrence Berkeley National Laboratory"/>
            <person name="Harder C.B."/>
            <person name="Miyauchi S."/>
            <person name="Viragh M."/>
            <person name="Kuo A."/>
            <person name="Thoen E."/>
            <person name="Andreopoulos B."/>
            <person name="Lu D."/>
            <person name="Skrede I."/>
            <person name="Drula E."/>
            <person name="Henrissat B."/>
            <person name="Morin E."/>
            <person name="Kohler A."/>
            <person name="Barry K."/>
            <person name="LaButti K."/>
            <person name="Morin E."/>
            <person name="Salamov A."/>
            <person name="Lipzen A."/>
            <person name="Mereny Z."/>
            <person name="Hegedus B."/>
            <person name="Baldrian P."/>
            <person name="Stursova M."/>
            <person name="Weitz H."/>
            <person name="Taylor A."/>
            <person name="Grigoriev I.V."/>
            <person name="Nagy L.G."/>
            <person name="Martin F."/>
            <person name="Kauserud H."/>
        </authorList>
    </citation>
    <scope>NUCLEOTIDE SEQUENCE</scope>
    <source>
        <strain evidence="2">9284</strain>
    </source>
</reference>
<comment type="caution">
    <text evidence="2">The sequence shown here is derived from an EMBL/GenBank/DDBJ whole genome shotgun (WGS) entry which is preliminary data.</text>
</comment>
<name>A0AAD7C997_9AGAR</name>
<evidence type="ECO:0000256" key="1">
    <source>
        <dbReference type="SAM" id="SignalP"/>
    </source>
</evidence>
<gene>
    <name evidence="2" type="ORF">FB45DRAFT_1000490</name>
</gene>
<keyword evidence="1" id="KW-0732">Signal</keyword>
<accession>A0AAD7C997</accession>
<evidence type="ECO:0000313" key="2">
    <source>
        <dbReference type="EMBL" id="KAJ7642082.1"/>
    </source>
</evidence>
<dbReference type="AlphaFoldDB" id="A0AAD7C997"/>
<evidence type="ECO:0000313" key="3">
    <source>
        <dbReference type="Proteomes" id="UP001221142"/>
    </source>
</evidence>
<feature type="signal peptide" evidence="1">
    <location>
        <begin position="1"/>
        <end position="18"/>
    </location>
</feature>